<dbReference type="SUPFAM" id="SSF54593">
    <property type="entry name" value="Glyoxalase/Bleomycin resistance protein/Dihydroxybiphenyl dioxygenase"/>
    <property type="match status" value="1"/>
</dbReference>
<dbReference type="PROSITE" id="PS51819">
    <property type="entry name" value="VOC"/>
    <property type="match status" value="1"/>
</dbReference>
<evidence type="ECO:0000259" key="2">
    <source>
        <dbReference type="PROSITE" id="PS51819"/>
    </source>
</evidence>
<name>A0ABV8X4F4_9LACT</name>
<organism evidence="3 4">
    <name type="scientific">Chungangia koreensis</name>
    <dbReference type="NCBI Taxonomy" id="752657"/>
    <lineage>
        <taxon>Bacteria</taxon>
        <taxon>Bacillati</taxon>
        <taxon>Bacillota</taxon>
        <taxon>Bacilli</taxon>
        <taxon>Lactobacillales</taxon>
        <taxon>Chungangia</taxon>
    </lineage>
</organism>
<comment type="caution">
    <text evidence="3">The sequence shown here is derived from an EMBL/GenBank/DDBJ whole genome shotgun (WGS) entry which is preliminary data.</text>
</comment>
<protein>
    <submittedName>
        <fullName evidence="3">VOC family protein</fullName>
    </submittedName>
</protein>
<dbReference type="InterPro" id="IPR004360">
    <property type="entry name" value="Glyas_Fos-R_dOase_dom"/>
</dbReference>
<evidence type="ECO:0000256" key="1">
    <source>
        <dbReference type="SAM" id="MobiDB-lite"/>
    </source>
</evidence>
<evidence type="ECO:0000313" key="3">
    <source>
        <dbReference type="EMBL" id="MFC4410391.1"/>
    </source>
</evidence>
<accession>A0ABV8X4F4</accession>
<sequence length="139" mass="15782">MGEKLIRVGTTYLPVQDVALAADWYTTKLEAQLNYMDDEKAILAIADQALFLVKAKQGETSNFIDSNGSERFSLTFEVDGEEKLVELQKDLQAKDVEVGPIEDRGHPGRNFVFRDPDGNKFDVWSQLSPKFKERLKVEQ</sequence>
<evidence type="ECO:0000313" key="4">
    <source>
        <dbReference type="Proteomes" id="UP001595817"/>
    </source>
</evidence>
<dbReference type="CDD" id="cd06587">
    <property type="entry name" value="VOC"/>
    <property type="match status" value="1"/>
</dbReference>
<gene>
    <name evidence="3" type="ORF">ACFOZY_08140</name>
</gene>
<dbReference type="EMBL" id="JBHSEC010000014">
    <property type="protein sequence ID" value="MFC4410391.1"/>
    <property type="molecule type" value="Genomic_DNA"/>
</dbReference>
<dbReference type="RefSeq" id="WP_378154176.1">
    <property type="nucleotide sequence ID" value="NZ_JBHSEC010000014.1"/>
</dbReference>
<feature type="region of interest" description="Disordered" evidence="1">
    <location>
        <begin position="99"/>
        <end position="119"/>
    </location>
</feature>
<dbReference type="InterPro" id="IPR037523">
    <property type="entry name" value="VOC_core"/>
</dbReference>
<feature type="domain" description="VOC" evidence="2">
    <location>
        <begin position="7"/>
        <end position="126"/>
    </location>
</feature>
<proteinExistence type="predicted"/>
<dbReference type="Pfam" id="PF00903">
    <property type="entry name" value="Glyoxalase"/>
    <property type="match status" value="1"/>
</dbReference>
<reference evidence="4" key="1">
    <citation type="journal article" date="2019" name="Int. J. Syst. Evol. Microbiol.">
        <title>The Global Catalogue of Microorganisms (GCM) 10K type strain sequencing project: providing services to taxonomists for standard genome sequencing and annotation.</title>
        <authorList>
            <consortium name="The Broad Institute Genomics Platform"/>
            <consortium name="The Broad Institute Genome Sequencing Center for Infectious Disease"/>
            <person name="Wu L."/>
            <person name="Ma J."/>
        </authorList>
    </citation>
    <scope>NUCLEOTIDE SEQUENCE [LARGE SCALE GENOMIC DNA]</scope>
    <source>
        <strain evidence="4">CCUG 59778</strain>
    </source>
</reference>
<dbReference type="Gene3D" id="3.10.180.10">
    <property type="entry name" value="2,3-Dihydroxybiphenyl 1,2-Dioxygenase, domain 1"/>
    <property type="match status" value="1"/>
</dbReference>
<dbReference type="Proteomes" id="UP001595817">
    <property type="component" value="Unassembled WGS sequence"/>
</dbReference>
<dbReference type="InterPro" id="IPR029068">
    <property type="entry name" value="Glyas_Bleomycin-R_OHBP_Dase"/>
</dbReference>
<keyword evidence="4" id="KW-1185">Reference proteome</keyword>